<reference evidence="3 4" key="1">
    <citation type="submission" date="2019-04" db="EMBL/GenBank/DDBJ databases">
        <title>Friends and foes A comparative genomics study of 23 Aspergillus species from section Flavi.</title>
        <authorList>
            <consortium name="DOE Joint Genome Institute"/>
            <person name="Kjaerbolling I."/>
            <person name="Vesth T."/>
            <person name="Frisvad J.C."/>
            <person name="Nybo J.L."/>
            <person name="Theobald S."/>
            <person name="Kildgaard S."/>
            <person name="Isbrandt T."/>
            <person name="Kuo A."/>
            <person name="Sato A."/>
            <person name="Lyhne E.K."/>
            <person name="Kogle M.E."/>
            <person name="Wiebenga A."/>
            <person name="Kun R.S."/>
            <person name="Lubbers R.J."/>
            <person name="Makela M.R."/>
            <person name="Barry K."/>
            <person name="Chovatia M."/>
            <person name="Clum A."/>
            <person name="Daum C."/>
            <person name="Haridas S."/>
            <person name="He G."/>
            <person name="LaButti K."/>
            <person name="Lipzen A."/>
            <person name="Mondo S."/>
            <person name="Riley R."/>
            <person name="Salamov A."/>
            <person name="Simmons B.A."/>
            <person name="Magnuson J.K."/>
            <person name="Henrissat B."/>
            <person name="Mortensen U.H."/>
            <person name="Larsen T.O."/>
            <person name="Devries R.P."/>
            <person name="Grigoriev I.V."/>
            <person name="Machida M."/>
            <person name="Baker S.E."/>
            <person name="Andersen M.R."/>
        </authorList>
    </citation>
    <scope>NUCLEOTIDE SEQUENCE [LARGE SCALE GENOMIC DNA]</scope>
    <source>
        <strain evidence="3 4">CBS 151.66</strain>
    </source>
</reference>
<protein>
    <recommendedName>
        <fullName evidence="5">Extracellular membrane protein CFEM domain-containing protein</fullName>
    </recommendedName>
</protein>
<feature type="signal peptide" evidence="2">
    <location>
        <begin position="1"/>
        <end position="20"/>
    </location>
</feature>
<feature type="region of interest" description="Disordered" evidence="1">
    <location>
        <begin position="86"/>
        <end position="107"/>
    </location>
</feature>
<dbReference type="Proteomes" id="UP000326565">
    <property type="component" value="Unassembled WGS sequence"/>
</dbReference>
<evidence type="ECO:0000256" key="1">
    <source>
        <dbReference type="SAM" id="MobiDB-lite"/>
    </source>
</evidence>
<evidence type="ECO:0000313" key="3">
    <source>
        <dbReference type="EMBL" id="KAB8067436.1"/>
    </source>
</evidence>
<keyword evidence="2" id="KW-0732">Signal</keyword>
<proteinExistence type="predicted"/>
<dbReference type="AlphaFoldDB" id="A0A5N5WGK6"/>
<gene>
    <name evidence="3" type="ORF">BDV29DRAFT_163367</name>
</gene>
<name>A0A5N5WGK6_9EURO</name>
<accession>A0A5N5WGK6</accession>
<dbReference type="EMBL" id="ML732488">
    <property type="protein sequence ID" value="KAB8067436.1"/>
    <property type="molecule type" value="Genomic_DNA"/>
</dbReference>
<feature type="chain" id="PRO_5024807694" description="Extracellular membrane protein CFEM domain-containing protein" evidence="2">
    <location>
        <begin position="21"/>
        <end position="129"/>
    </location>
</feature>
<dbReference type="OrthoDB" id="4481721at2759"/>
<keyword evidence="4" id="KW-1185">Reference proteome</keyword>
<evidence type="ECO:0000313" key="4">
    <source>
        <dbReference type="Proteomes" id="UP000326565"/>
    </source>
</evidence>
<sequence length="129" mass="13752">MRPLLNFLFTILIFPQLISANFTPCVNQCVNDNGSPSWCHGDEIGRKGTQCLCRHLDPTPLIECIRNCSPGDQWDFAGQLPQNCRDGLFPDAQDGDGESSGAGSVSPDSGLPLRIFGGLGLAIGISMAS</sequence>
<organism evidence="3 4">
    <name type="scientific">Aspergillus leporis</name>
    <dbReference type="NCBI Taxonomy" id="41062"/>
    <lineage>
        <taxon>Eukaryota</taxon>
        <taxon>Fungi</taxon>
        <taxon>Dikarya</taxon>
        <taxon>Ascomycota</taxon>
        <taxon>Pezizomycotina</taxon>
        <taxon>Eurotiomycetes</taxon>
        <taxon>Eurotiomycetidae</taxon>
        <taxon>Eurotiales</taxon>
        <taxon>Aspergillaceae</taxon>
        <taxon>Aspergillus</taxon>
        <taxon>Aspergillus subgen. Circumdati</taxon>
    </lineage>
</organism>
<evidence type="ECO:0000256" key="2">
    <source>
        <dbReference type="SAM" id="SignalP"/>
    </source>
</evidence>
<evidence type="ECO:0008006" key="5">
    <source>
        <dbReference type="Google" id="ProtNLM"/>
    </source>
</evidence>